<dbReference type="PROSITE" id="PS00411">
    <property type="entry name" value="KINESIN_MOTOR_1"/>
    <property type="match status" value="1"/>
</dbReference>
<dbReference type="FunFam" id="3.40.850.10:FF:000012">
    <property type="entry name" value="Kinesin-like protein"/>
    <property type="match status" value="1"/>
</dbReference>
<keyword evidence="4 9" id="KW-0547">Nucleotide-binding</keyword>
<evidence type="ECO:0000313" key="13">
    <source>
        <dbReference type="EMBL" id="GHP01249.1"/>
    </source>
</evidence>
<dbReference type="Gene3D" id="3.40.850.10">
    <property type="entry name" value="Kinesin motor domain"/>
    <property type="match status" value="1"/>
</dbReference>
<evidence type="ECO:0000256" key="8">
    <source>
        <dbReference type="ARBA" id="ARBA00061030"/>
    </source>
</evidence>
<keyword evidence="2" id="KW-0963">Cytoplasm</keyword>
<evidence type="ECO:0000256" key="6">
    <source>
        <dbReference type="ARBA" id="ARBA00023175"/>
    </source>
</evidence>
<evidence type="ECO:0000256" key="9">
    <source>
        <dbReference type="PROSITE-ProRule" id="PRU00283"/>
    </source>
</evidence>
<dbReference type="PRINTS" id="PR00380">
    <property type="entry name" value="KINESINHEAVY"/>
</dbReference>
<dbReference type="GO" id="GO:0007018">
    <property type="term" value="P:microtubule-based movement"/>
    <property type="evidence" value="ECO:0007669"/>
    <property type="project" value="InterPro"/>
</dbReference>
<dbReference type="SUPFAM" id="SSF52540">
    <property type="entry name" value="P-loop containing nucleoside triphosphate hydrolases"/>
    <property type="match status" value="1"/>
</dbReference>
<feature type="binding site" evidence="9">
    <location>
        <begin position="206"/>
        <end position="213"/>
    </location>
    <ligand>
        <name>ATP</name>
        <dbReference type="ChEBI" id="CHEBI:30616"/>
    </ligand>
</feature>
<protein>
    <recommendedName>
        <fullName evidence="10">Kinesin-like protein</fullName>
    </recommendedName>
</protein>
<comment type="similarity">
    <text evidence="8">Belongs to the TRAFAC class myosin-kinesin ATPase superfamily. Kinesin family. KIN-13 subfamily.</text>
</comment>
<dbReference type="PANTHER" id="PTHR47971">
    <property type="entry name" value="KINESIN-RELATED PROTEIN 6"/>
    <property type="match status" value="1"/>
</dbReference>
<evidence type="ECO:0000256" key="11">
    <source>
        <dbReference type="SAM" id="MobiDB-lite"/>
    </source>
</evidence>
<organism evidence="13 14">
    <name type="scientific">Pycnococcus provasolii</name>
    <dbReference type="NCBI Taxonomy" id="41880"/>
    <lineage>
        <taxon>Eukaryota</taxon>
        <taxon>Viridiplantae</taxon>
        <taxon>Chlorophyta</taxon>
        <taxon>Pseudoscourfieldiophyceae</taxon>
        <taxon>Pseudoscourfieldiales</taxon>
        <taxon>Pycnococcaceae</taxon>
        <taxon>Pycnococcus</taxon>
    </lineage>
</organism>
<dbReference type="InterPro" id="IPR001752">
    <property type="entry name" value="Kinesin_motor_dom"/>
</dbReference>
<evidence type="ECO:0000259" key="12">
    <source>
        <dbReference type="PROSITE" id="PS50067"/>
    </source>
</evidence>
<evidence type="ECO:0000256" key="4">
    <source>
        <dbReference type="ARBA" id="ARBA00022741"/>
    </source>
</evidence>
<sequence>MPSTPKRRPESVRESGLSRLRRAFSGSRPRVETEDENRQTNSVEGAQDGKPLPPGGESALVDLTEGFGEGSDFNFELEGDDGYEDPPVAFDLTEETNGYWPRNGNSAVSASSQSRIRVLVRKRPLNGKERARGEADILQVDEQSSELVVHAPRVKVDLTKVTELHTFSFDGVFDVNVSNDEVYEDAVEPLIPAILTGCRATVFAYGQTGSGKTYTMTPIPLRACQSLLSRIPQGVDVWCSYYEIYGGKVFDLLNERNLCPMREDGKKNVKIVGLREAQLQSYDHFCKLIDRGASARSTGSTGANADSSRSHGVLSMCLRASNGSGAAAVASRGKSQSGCLVDERHLRSDEVVGSVAFIDLAGSERGKDTSDNDVQTRMEGAEINRSLLALKECIRALDHKKGHVPFRGSKLTEALRDSFVGNSRTVMIAAVSPGDGSCEHTLNTLRYADRVRELGERDGSAGDGTERPTSSRPRVARVVHKWQDAATASLANGARERSDVNGSISRIGSHAIAETASAAPPAEELVAAHRRHVDELMSFMQQEMVLLQGVDDAPLEALDGPSYAASLREVLKAKSRSLRALQDRVEGYLAGSSKQHR</sequence>
<dbReference type="GO" id="GO:0008017">
    <property type="term" value="F:microtubule binding"/>
    <property type="evidence" value="ECO:0007669"/>
    <property type="project" value="InterPro"/>
</dbReference>
<dbReference type="OrthoDB" id="3176171at2759"/>
<evidence type="ECO:0000256" key="10">
    <source>
        <dbReference type="RuleBase" id="RU000394"/>
    </source>
</evidence>
<dbReference type="CDD" id="cd01367">
    <property type="entry name" value="KISc_KIF2_like"/>
    <property type="match status" value="1"/>
</dbReference>
<comment type="caution">
    <text evidence="13">The sequence shown here is derived from an EMBL/GenBank/DDBJ whole genome shotgun (WGS) entry which is preliminary data.</text>
</comment>
<name>A0A830H6V2_9CHLO</name>
<evidence type="ECO:0000256" key="2">
    <source>
        <dbReference type="ARBA" id="ARBA00022490"/>
    </source>
</evidence>
<dbReference type="Proteomes" id="UP000660262">
    <property type="component" value="Unassembled WGS sequence"/>
</dbReference>
<evidence type="ECO:0000256" key="3">
    <source>
        <dbReference type="ARBA" id="ARBA00022701"/>
    </source>
</evidence>
<dbReference type="GO" id="GO:1903338">
    <property type="term" value="P:regulation of cell wall organization or biogenesis"/>
    <property type="evidence" value="ECO:0007669"/>
    <property type="project" value="UniProtKB-ARBA"/>
</dbReference>
<reference evidence="13" key="1">
    <citation type="submission" date="2020-10" db="EMBL/GenBank/DDBJ databases">
        <title>Unveiling of a novel bifunctional photoreceptor, Dualchrome1, isolated from a cosmopolitan green alga.</title>
        <authorList>
            <person name="Suzuki S."/>
            <person name="Kawachi M."/>
        </authorList>
    </citation>
    <scope>NUCLEOTIDE SEQUENCE</scope>
    <source>
        <strain evidence="13">NIES 2893</strain>
    </source>
</reference>
<dbReference type="InterPro" id="IPR019821">
    <property type="entry name" value="Kinesin_motor_CS"/>
</dbReference>
<evidence type="ECO:0000256" key="1">
    <source>
        <dbReference type="ARBA" id="ARBA00004245"/>
    </source>
</evidence>
<dbReference type="InterPro" id="IPR027640">
    <property type="entry name" value="Kinesin-like_fam"/>
</dbReference>
<gene>
    <name evidence="13" type="ORF">PPROV_000000500</name>
</gene>
<keyword evidence="7" id="KW-0206">Cytoskeleton</keyword>
<feature type="compositionally biased region" description="Basic and acidic residues" evidence="11">
    <location>
        <begin position="29"/>
        <end position="38"/>
    </location>
</feature>
<dbReference type="PANTHER" id="PTHR47971:SF8">
    <property type="entry name" value="KINESIN-LIKE PROTEIN"/>
    <property type="match status" value="1"/>
</dbReference>
<keyword evidence="5 9" id="KW-0067">ATP-binding</keyword>
<dbReference type="AlphaFoldDB" id="A0A830H6V2"/>
<evidence type="ECO:0000256" key="5">
    <source>
        <dbReference type="ARBA" id="ARBA00022840"/>
    </source>
</evidence>
<dbReference type="GO" id="GO:0003777">
    <property type="term" value="F:microtubule motor activity"/>
    <property type="evidence" value="ECO:0007669"/>
    <property type="project" value="InterPro"/>
</dbReference>
<comment type="subcellular location">
    <subcellularLocation>
        <location evidence="1">Cytoplasm</location>
        <location evidence="1">Cytoskeleton</location>
    </subcellularLocation>
</comment>
<dbReference type="InterPro" id="IPR036961">
    <property type="entry name" value="Kinesin_motor_dom_sf"/>
</dbReference>
<dbReference type="GO" id="GO:0005874">
    <property type="term" value="C:microtubule"/>
    <property type="evidence" value="ECO:0007669"/>
    <property type="project" value="UniProtKB-KW"/>
</dbReference>
<dbReference type="InterPro" id="IPR027417">
    <property type="entry name" value="P-loop_NTPase"/>
</dbReference>
<dbReference type="GO" id="GO:0007019">
    <property type="term" value="P:microtubule depolymerization"/>
    <property type="evidence" value="ECO:0007669"/>
    <property type="project" value="TreeGrafter"/>
</dbReference>
<evidence type="ECO:0000313" key="14">
    <source>
        <dbReference type="Proteomes" id="UP000660262"/>
    </source>
</evidence>
<proteinExistence type="inferred from homology"/>
<keyword evidence="3 10" id="KW-0493">Microtubule</keyword>
<feature type="region of interest" description="Disordered" evidence="11">
    <location>
        <begin position="1"/>
        <end position="58"/>
    </location>
</feature>
<dbReference type="EMBL" id="BNJQ01000001">
    <property type="protein sequence ID" value="GHP01249.1"/>
    <property type="molecule type" value="Genomic_DNA"/>
</dbReference>
<keyword evidence="6 9" id="KW-0505">Motor protein</keyword>
<evidence type="ECO:0000256" key="7">
    <source>
        <dbReference type="ARBA" id="ARBA00023212"/>
    </source>
</evidence>
<dbReference type="Pfam" id="PF00225">
    <property type="entry name" value="Kinesin"/>
    <property type="match status" value="1"/>
</dbReference>
<feature type="domain" description="Kinesin motor" evidence="12">
    <location>
        <begin position="115"/>
        <end position="454"/>
    </location>
</feature>
<dbReference type="PROSITE" id="PS50067">
    <property type="entry name" value="KINESIN_MOTOR_2"/>
    <property type="match status" value="1"/>
</dbReference>
<dbReference type="GO" id="GO:0005524">
    <property type="term" value="F:ATP binding"/>
    <property type="evidence" value="ECO:0007669"/>
    <property type="project" value="UniProtKB-UniRule"/>
</dbReference>
<dbReference type="SMART" id="SM00129">
    <property type="entry name" value="KISc"/>
    <property type="match status" value="1"/>
</dbReference>
<accession>A0A830H6V2</accession>
<keyword evidence="14" id="KW-1185">Reference proteome</keyword>